<evidence type="ECO:0008006" key="4">
    <source>
        <dbReference type="Google" id="ProtNLM"/>
    </source>
</evidence>
<dbReference type="Proteomes" id="UP000179102">
    <property type="component" value="Unassembled WGS sequence"/>
</dbReference>
<feature type="transmembrane region" description="Helical" evidence="1">
    <location>
        <begin position="261"/>
        <end position="278"/>
    </location>
</feature>
<organism evidence="2 3">
    <name type="scientific">Candidatus Curtissbacteria bacterium RIFCSPHIGHO2_01_FULL_41_11</name>
    <dbReference type="NCBI Taxonomy" id="1797711"/>
    <lineage>
        <taxon>Bacteria</taxon>
        <taxon>Candidatus Curtissiibacteriota</taxon>
    </lineage>
</organism>
<sequence>MFPAQTSFIPITVALTKYIEAYGFSNNYPYWYLGSTPVRYLIGPVVPSLLVVFHKVLPSVSFFDLSIVAVLLFQFLTALGWGLLAWKLSGKRLIGVFVLVGVFILPWHWVSAFGLGEVSAILAQAMTPWVLMAYAKYQISNTKYQILLPVTAITFLLLTNTTASISAIVGLVILAISNSKDQIANIKKAALVILGGWALSMLWYGPGYYLTIFGAPSIGGKSAFGAFFGLVNFVRGLVPIILVIVLVWWRARPKNFYEKFVLGWLTIFGSMTLFRFISDFDFWMDWTSWMGEVEVGVALLAGHILSQSLVSKKRSTNLETDLEVISQSRSGLRQHHMLEEKSKVRESWLRHVFGYFEIAPQTRILILITVIYYAAGWGLAWQKRDFWLPRRSIENTVEYKVSYELASLVRPEETVFLSGSSVFWLNALFDIRQVRGGRDEVSRSDWRPMAWEVREGEDAASSYAALSGFGIDYLVVHKENSGEYYHDFPFSDKFENNSNFQKVFADSGDLIFKIKK</sequence>
<feature type="transmembrane region" description="Helical" evidence="1">
    <location>
        <begin position="189"/>
        <end position="206"/>
    </location>
</feature>
<feature type="transmembrane region" description="Helical" evidence="1">
    <location>
        <begin position="65"/>
        <end position="86"/>
    </location>
</feature>
<dbReference type="EMBL" id="MFAZ01000045">
    <property type="protein sequence ID" value="OGD86287.1"/>
    <property type="molecule type" value="Genomic_DNA"/>
</dbReference>
<feature type="transmembrane region" description="Helical" evidence="1">
    <location>
        <begin position="226"/>
        <end position="249"/>
    </location>
</feature>
<proteinExistence type="predicted"/>
<dbReference type="STRING" id="1797711.A2870_01665"/>
<reference evidence="2 3" key="1">
    <citation type="journal article" date="2016" name="Nat. Commun.">
        <title>Thousands of microbial genomes shed light on interconnected biogeochemical processes in an aquifer system.</title>
        <authorList>
            <person name="Anantharaman K."/>
            <person name="Brown C.T."/>
            <person name="Hug L.A."/>
            <person name="Sharon I."/>
            <person name="Castelle C.J."/>
            <person name="Probst A.J."/>
            <person name="Thomas B.C."/>
            <person name="Singh A."/>
            <person name="Wilkins M.J."/>
            <person name="Karaoz U."/>
            <person name="Brodie E.L."/>
            <person name="Williams K.H."/>
            <person name="Hubbard S.S."/>
            <person name="Banfield J.F."/>
        </authorList>
    </citation>
    <scope>NUCLEOTIDE SEQUENCE [LARGE SCALE GENOMIC DNA]</scope>
</reference>
<keyword evidence="1" id="KW-1133">Transmembrane helix</keyword>
<feature type="transmembrane region" description="Helical" evidence="1">
    <location>
        <begin position="146"/>
        <end position="177"/>
    </location>
</feature>
<comment type="caution">
    <text evidence="2">The sequence shown here is derived from an EMBL/GenBank/DDBJ whole genome shotgun (WGS) entry which is preliminary data.</text>
</comment>
<evidence type="ECO:0000313" key="2">
    <source>
        <dbReference type="EMBL" id="OGD86287.1"/>
    </source>
</evidence>
<feature type="transmembrane region" description="Helical" evidence="1">
    <location>
        <begin position="364"/>
        <end position="381"/>
    </location>
</feature>
<feature type="transmembrane region" description="Helical" evidence="1">
    <location>
        <begin position="93"/>
        <end position="110"/>
    </location>
</feature>
<evidence type="ECO:0000313" key="3">
    <source>
        <dbReference type="Proteomes" id="UP000179102"/>
    </source>
</evidence>
<keyword evidence="1" id="KW-0812">Transmembrane</keyword>
<accession>A0A1F5G371</accession>
<evidence type="ECO:0000256" key="1">
    <source>
        <dbReference type="SAM" id="Phobius"/>
    </source>
</evidence>
<gene>
    <name evidence="2" type="ORF">A2870_01665</name>
</gene>
<name>A0A1F5G371_9BACT</name>
<keyword evidence="1" id="KW-0472">Membrane</keyword>
<dbReference type="AlphaFoldDB" id="A0A1F5G371"/>
<protein>
    <recommendedName>
        <fullName evidence="4">Glycosyltransferase RgtA/B/C/D-like domain-containing protein</fullName>
    </recommendedName>
</protein>